<dbReference type="InterPro" id="IPR004089">
    <property type="entry name" value="MCPsignal_dom"/>
</dbReference>
<dbReference type="InterPro" id="IPR004090">
    <property type="entry name" value="Chemotax_Me-accpt_rcpt"/>
</dbReference>
<dbReference type="InterPro" id="IPR003660">
    <property type="entry name" value="HAMP_dom"/>
</dbReference>
<dbReference type="PANTHER" id="PTHR32089:SF112">
    <property type="entry name" value="LYSOZYME-LIKE PROTEIN-RELATED"/>
    <property type="match status" value="1"/>
</dbReference>
<evidence type="ECO:0000256" key="2">
    <source>
        <dbReference type="ARBA" id="ARBA00029447"/>
    </source>
</evidence>
<reference evidence="7 8" key="1">
    <citation type="submission" date="2024-11" db="EMBL/GenBank/DDBJ databases">
        <authorList>
            <person name="Heng Y.C."/>
            <person name="Lim A.C.H."/>
            <person name="Lee J.K.Y."/>
            <person name="Kittelmann S."/>
        </authorList>
    </citation>
    <scope>NUCLEOTIDE SEQUENCE [LARGE SCALE GENOMIC DNA]</scope>
    <source>
        <strain evidence="7 8">WILCCON 0114</strain>
    </source>
</reference>
<dbReference type="SMART" id="SM00304">
    <property type="entry name" value="HAMP"/>
    <property type="match status" value="1"/>
</dbReference>
<dbReference type="PROSITE" id="PS50885">
    <property type="entry name" value="HAMP"/>
    <property type="match status" value="1"/>
</dbReference>
<evidence type="ECO:0000259" key="6">
    <source>
        <dbReference type="PROSITE" id="PS50885"/>
    </source>
</evidence>
<keyword evidence="4" id="KW-0812">Transmembrane</keyword>
<dbReference type="Pfam" id="PF12729">
    <property type="entry name" value="4HB_MCP_1"/>
    <property type="match status" value="1"/>
</dbReference>
<dbReference type="RefSeq" id="WP_406789461.1">
    <property type="nucleotide sequence ID" value="NZ_JBJIAA010000021.1"/>
</dbReference>
<dbReference type="Pfam" id="PF00672">
    <property type="entry name" value="HAMP"/>
    <property type="match status" value="1"/>
</dbReference>
<evidence type="ECO:0000256" key="1">
    <source>
        <dbReference type="ARBA" id="ARBA00023224"/>
    </source>
</evidence>
<dbReference type="Gene3D" id="1.10.287.950">
    <property type="entry name" value="Methyl-accepting chemotaxis protein"/>
    <property type="match status" value="1"/>
</dbReference>
<comment type="caution">
    <text evidence="7">The sequence shown here is derived from an EMBL/GenBank/DDBJ whole genome shotgun (WGS) entry which is preliminary data.</text>
</comment>
<keyword evidence="1 3" id="KW-0807">Transducer</keyword>
<evidence type="ECO:0000256" key="4">
    <source>
        <dbReference type="SAM" id="Phobius"/>
    </source>
</evidence>
<dbReference type="Pfam" id="PF00015">
    <property type="entry name" value="MCPsignal"/>
    <property type="match status" value="1"/>
</dbReference>
<dbReference type="Gene3D" id="6.10.340.10">
    <property type="match status" value="1"/>
</dbReference>
<evidence type="ECO:0000259" key="5">
    <source>
        <dbReference type="PROSITE" id="PS50111"/>
    </source>
</evidence>
<keyword evidence="4" id="KW-0472">Membrane</keyword>
<dbReference type="EMBL" id="JBJIAA010000021">
    <property type="protein sequence ID" value="MFL0252801.1"/>
    <property type="molecule type" value="Genomic_DNA"/>
</dbReference>
<evidence type="ECO:0000313" key="8">
    <source>
        <dbReference type="Proteomes" id="UP001623592"/>
    </source>
</evidence>
<protein>
    <submittedName>
        <fullName evidence="7">Methyl-accepting chemotaxis protein</fullName>
    </submittedName>
</protein>
<keyword evidence="4" id="KW-1133">Transmembrane helix</keyword>
<evidence type="ECO:0000256" key="3">
    <source>
        <dbReference type="PROSITE-ProRule" id="PRU00284"/>
    </source>
</evidence>
<feature type="domain" description="HAMP" evidence="6">
    <location>
        <begin position="213"/>
        <end position="265"/>
    </location>
</feature>
<comment type="similarity">
    <text evidence="2">Belongs to the methyl-accepting chemotaxis (MCP) protein family.</text>
</comment>
<dbReference type="InterPro" id="IPR024478">
    <property type="entry name" value="HlyB_4HB_MCP"/>
</dbReference>
<organism evidence="7 8">
    <name type="scientific">Clostridium neuense</name>
    <dbReference type="NCBI Taxonomy" id="1728934"/>
    <lineage>
        <taxon>Bacteria</taxon>
        <taxon>Bacillati</taxon>
        <taxon>Bacillota</taxon>
        <taxon>Clostridia</taxon>
        <taxon>Eubacteriales</taxon>
        <taxon>Clostridiaceae</taxon>
        <taxon>Clostridium</taxon>
    </lineage>
</organism>
<dbReference type="CDD" id="cd06225">
    <property type="entry name" value="HAMP"/>
    <property type="match status" value="1"/>
</dbReference>
<feature type="transmembrane region" description="Helical" evidence="4">
    <location>
        <begin position="13"/>
        <end position="35"/>
    </location>
</feature>
<gene>
    <name evidence="7" type="ORF">ACJDT4_20540</name>
</gene>
<dbReference type="SUPFAM" id="SSF58104">
    <property type="entry name" value="Methyl-accepting chemotaxis protein (MCP) signaling domain"/>
    <property type="match status" value="1"/>
</dbReference>
<dbReference type="PRINTS" id="PR00260">
    <property type="entry name" value="CHEMTRNSDUCR"/>
</dbReference>
<accession>A0ABW8TJS4</accession>
<name>A0ABW8TJS4_9CLOT</name>
<feature type="transmembrane region" description="Helical" evidence="4">
    <location>
        <begin position="190"/>
        <end position="215"/>
    </location>
</feature>
<feature type="domain" description="Methyl-accepting transducer" evidence="5">
    <location>
        <begin position="284"/>
        <end position="535"/>
    </location>
</feature>
<keyword evidence="8" id="KW-1185">Reference proteome</keyword>
<proteinExistence type="inferred from homology"/>
<evidence type="ECO:0000313" key="7">
    <source>
        <dbReference type="EMBL" id="MFL0252801.1"/>
    </source>
</evidence>
<dbReference type="PROSITE" id="PS50111">
    <property type="entry name" value="CHEMOTAXIS_TRANSDUC_2"/>
    <property type="match status" value="1"/>
</dbReference>
<dbReference type="Proteomes" id="UP001623592">
    <property type="component" value="Unassembled WGS sequence"/>
</dbReference>
<dbReference type="SMART" id="SM00283">
    <property type="entry name" value="MA"/>
    <property type="match status" value="1"/>
</dbReference>
<dbReference type="PANTHER" id="PTHR32089">
    <property type="entry name" value="METHYL-ACCEPTING CHEMOTAXIS PROTEIN MCPB"/>
    <property type="match status" value="1"/>
</dbReference>
<sequence>MGYFKNLKISQKLISGFVIVAILVGVVGSIGLSNMSKIDTNSEKMHDEKLKSIQCLYKLRLNFAEIRTDIIRLLFQSNGKQDDKLIKDINVLFDKSDKTMNTYEKTLISNADKKSFPKFKQNVNSYKEEMDSIAKLVTENKLDDANTRFKGKVVNIRRFIEADVDKLIDKNSADADKFNNSNKLTFKNSFYVTTALVILSFAVAIILGLFISIAISKQLKKVLVFANALGDGDLTKSVEIHSKDEIGNLAAALNNAKSNIHNLISKLVSSISEISSASEELSATTEEIYSKMELVNKSTEQISKGAQDLSATTEEVNASTEEVTATTNILAKNAADTTLSVNKIKERAIDIKNTAAKSIEEGNLIYEENCSNIEQAIEEVKVVEQVKVMADSISDIAEQTNLLVLNAAIEAARAGEQGKGFAVVADEIRQLAEQSSQSVGNIRDMVSKIQSSVDNLSKSGQDILGFISNNVKPNYEFLMNTGVQYEKDAEFMSNIINSFAASSKQIDDVIVQVSGAVENASVVAQESASGSEEILGSVDEITHAVNEVAKSSQAQAELSQKLNEMIQEFKI</sequence>